<evidence type="ECO:0000313" key="2">
    <source>
        <dbReference type="EMBL" id="PHQ32215.1"/>
    </source>
</evidence>
<feature type="transmembrane region" description="Helical" evidence="1">
    <location>
        <begin position="217"/>
        <end position="242"/>
    </location>
</feature>
<keyword evidence="1" id="KW-0472">Membrane</keyword>
<reference evidence="2 3" key="1">
    <citation type="submission" date="2017-06" db="EMBL/GenBank/DDBJ databases">
        <title>Description of Rhodopirellula bahusiensis sp. nov.</title>
        <authorList>
            <person name="Kizina J."/>
            <person name="Harder J."/>
        </authorList>
    </citation>
    <scope>NUCLEOTIDE SEQUENCE [LARGE SCALE GENOMIC DNA]</scope>
    <source>
        <strain evidence="2 3">SWK21</strain>
    </source>
</reference>
<keyword evidence="1" id="KW-1133">Transmembrane helix</keyword>
<gene>
    <name evidence="2" type="ORF">CEE69_26675</name>
</gene>
<proteinExistence type="predicted"/>
<organism evidence="2 3">
    <name type="scientific">Rhodopirellula bahusiensis</name>
    <dbReference type="NCBI Taxonomy" id="2014065"/>
    <lineage>
        <taxon>Bacteria</taxon>
        <taxon>Pseudomonadati</taxon>
        <taxon>Planctomycetota</taxon>
        <taxon>Planctomycetia</taxon>
        <taxon>Pirellulales</taxon>
        <taxon>Pirellulaceae</taxon>
        <taxon>Rhodopirellula</taxon>
    </lineage>
</organism>
<sequence length="282" mass="30702">MQSPVNDHDKPPLEIETAGAWPFVSRRVHTIDGSRHVWNSRPHRKGLTAAAVPRLSEIPSRRLNTSIGVIFAIGASCFAIASSLSLLPSHAEWPGFTRQINALYFVGSIPFTAAAGMQLFQAANAQSRLDGEAPGRRPWFGWYPTEIGWLSCALQFAGTLLFNANTLDAMSPSLNWLQTDALVWGPDFIGSILFLASGYLAFIENGHAHWTFRPGSLSWWIVFINLLGCVGFMASACFAFVLPGEPDPTAITVSTAFTLQGANCFLAGAMLMPFEPRDTSAR</sequence>
<keyword evidence="3" id="KW-1185">Reference proteome</keyword>
<dbReference type="EMBL" id="NIZW01000030">
    <property type="protein sequence ID" value="PHQ32215.1"/>
    <property type="molecule type" value="Genomic_DNA"/>
</dbReference>
<protein>
    <recommendedName>
        <fullName evidence="4">NADH-ubiquinone oxidoreductase</fullName>
    </recommendedName>
</protein>
<feature type="transmembrane region" description="Helical" evidence="1">
    <location>
        <begin position="63"/>
        <end position="82"/>
    </location>
</feature>
<evidence type="ECO:0000256" key="1">
    <source>
        <dbReference type="SAM" id="Phobius"/>
    </source>
</evidence>
<feature type="transmembrane region" description="Helical" evidence="1">
    <location>
        <begin position="248"/>
        <end position="272"/>
    </location>
</feature>
<name>A0A2G1VZP2_9BACT</name>
<comment type="caution">
    <text evidence="2">The sequence shown here is derived from an EMBL/GenBank/DDBJ whole genome shotgun (WGS) entry which is preliminary data.</text>
</comment>
<feature type="transmembrane region" description="Helical" evidence="1">
    <location>
        <begin position="102"/>
        <end position="120"/>
    </location>
</feature>
<dbReference type="RefSeq" id="WP_099263666.1">
    <property type="nucleotide sequence ID" value="NZ_NIZW01000030.1"/>
</dbReference>
<accession>A0A2G1VZP2</accession>
<dbReference type="GeneID" id="90611477"/>
<dbReference type="Proteomes" id="UP000225740">
    <property type="component" value="Unassembled WGS sequence"/>
</dbReference>
<dbReference type="OrthoDB" id="244933at2"/>
<evidence type="ECO:0000313" key="3">
    <source>
        <dbReference type="Proteomes" id="UP000225740"/>
    </source>
</evidence>
<keyword evidence="1" id="KW-0812">Transmembrane</keyword>
<evidence type="ECO:0008006" key="4">
    <source>
        <dbReference type="Google" id="ProtNLM"/>
    </source>
</evidence>
<feature type="transmembrane region" description="Helical" evidence="1">
    <location>
        <begin position="182"/>
        <end position="205"/>
    </location>
</feature>
<dbReference type="AlphaFoldDB" id="A0A2G1VZP2"/>
<feature type="transmembrane region" description="Helical" evidence="1">
    <location>
        <begin position="140"/>
        <end position="162"/>
    </location>
</feature>